<dbReference type="RefSeq" id="WP_279244420.1">
    <property type="nucleotide sequence ID" value="NZ_SHNN01000001.1"/>
</dbReference>
<feature type="transmembrane region" description="Helical" evidence="5">
    <location>
        <begin position="245"/>
        <end position="261"/>
    </location>
</feature>
<comment type="subcellular location">
    <subcellularLocation>
        <location evidence="1">Membrane</location>
        <topology evidence="1">Multi-pass membrane protein</topology>
    </subcellularLocation>
</comment>
<evidence type="ECO:0000256" key="1">
    <source>
        <dbReference type="ARBA" id="ARBA00004141"/>
    </source>
</evidence>
<keyword evidence="2 5" id="KW-0812">Transmembrane</keyword>
<protein>
    <submittedName>
        <fullName evidence="6">Bile acid:sodium symporter family protein</fullName>
    </submittedName>
</protein>
<feature type="transmembrane region" description="Helical" evidence="5">
    <location>
        <begin position="136"/>
        <end position="159"/>
    </location>
</feature>
<feature type="transmembrane region" description="Helical" evidence="5">
    <location>
        <begin position="100"/>
        <end position="124"/>
    </location>
</feature>
<evidence type="ECO:0000313" key="6">
    <source>
        <dbReference type="EMBL" id="MCX2980443.1"/>
    </source>
</evidence>
<organism evidence="6 7">
    <name type="scientific">Candidatus Litorirhabdus singularis</name>
    <dbReference type="NCBI Taxonomy" id="2518993"/>
    <lineage>
        <taxon>Bacteria</taxon>
        <taxon>Pseudomonadati</taxon>
        <taxon>Pseudomonadota</taxon>
        <taxon>Gammaproteobacteria</taxon>
        <taxon>Cellvibrionales</taxon>
        <taxon>Halieaceae</taxon>
        <taxon>Candidatus Litorirhabdus</taxon>
    </lineage>
</organism>
<name>A0ABT3TDQ8_9GAMM</name>
<dbReference type="Pfam" id="PF01758">
    <property type="entry name" value="SBF"/>
    <property type="match status" value="1"/>
</dbReference>
<dbReference type="EMBL" id="SHNN01000001">
    <property type="protein sequence ID" value="MCX2980443.1"/>
    <property type="molecule type" value="Genomic_DNA"/>
</dbReference>
<evidence type="ECO:0000256" key="2">
    <source>
        <dbReference type="ARBA" id="ARBA00022692"/>
    </source>
</evidence>
<keyword evidence="4 5" id="KW-0472">Membrane</keyword>
<dbReference type="PANTHER" id="PTHR10361">
    <property type="entry name" value="SODIUM-BILE ACID COTRANSPORTER"/>
    <property type="match status" value="1"/>
</dbReference>
<evidence type="ECO:0000256" key="5">
    <source>
        <dbReference type="SAM" id="Phobius"/>
    </source>
</evidence>
<reference evidence="6" key="1">
    <citation type="submission" date="2019-02" db="EMBL/GenBank/DDBJ databases">
        <authorList>
            <person name="Li S.-H."/>
        </authorList>
    </citation>
    <scope>NUCLEOTIDE SEQUENCE</scope>
    <source>
        <strain evidence="6">IMCC14734</strain>
    </source>
</reference>
<dbReference type="InterPro" id="IPR038770">
    <property type="entry name" value="Na+/solute_symporter_sf"/>
</dbReference>
<proteinExistence type="predicted"/>
<dbReference type="Proteomes" id="UP001143362">
    <property type="component" value="Unassembled WGS sequence"/>
</dbReference>
<feature type="transmembrane region" description="Helical" evidence="5">
    <location>
        <begin position="71"/>
        <end position="93"/>
    </location>
</feature>
<dbReference type="InterPro" id="IPR004710">
    <property type="entry name" value="Bilac:Na_transpt"/>
</dbReference>
<sequence length="300" mass="32252">MFDFYIRHEYWFAAVQLSLAMLGMGATLRIRDFAAVFLKPRPLLVGLLVQMILVPLSIWALISWAVPEPGLAIGLALCAAIPGGTMSNVFTFLARGHVPLSIAMTAVTTLACLVTTPIVLGLLIAQHMPADFDMPAAQMALEIALILLLPLLLGMLVLHFVAEIAPRFSRYCIRGSIFCIALIIIGATGADRIDMVAFGTDNLQLVFVMLVILIVISWLVPLFLKLKSEECTAINIEVTVRNGNLGLLIKASLFPAVVGMADPVGDMVLTTVLAYGGMAIMAGLGQIFLHGLINKRRAAA</sequence>
<evidence type="ECO:0000313" key="7">
    <source>
        <dbReference type="Proteomes" id="UP001143362"/>
    </source>
</evidence>
<accession>A0ABT3TDQ8</accession>
<feature type="transmembrane region" description="Helical" evidence="5">
    <location>
        <begin position="171"/>
        <end position="190"/>
    </location>
</feature>
<evidence type="ECO:0000256" key="4">
    <source>
        <dbReference type="ARBA" id="ARBA00023136"/>
    </source>
</evidence>
<keyword evidence="3 5" id="KW-1133">Transmembrane helix</keyword>
<feature type="transmembrane region" description="Helical" evidence="5">
    <location>
        <begin position="42"/>
        <end position="65"/>
    </location>
</feature>
<feature type="transmembrane region" description="Helical" evidence="5">
    <location>
        <begin position="12"/>
        <end position="30"/>
    </location>
</feature>
<dbReference type="InterPro" id="IPR002657">
    <property type="entry name" value="BilAc:Na_symport/Acr3"/>
</dbReference>
<evidence type="ECO:0000256" key="3">
    <source>
        <dbReference type="ARBA" id="ARBA00022989"/>
    </source>
</evidence>
<feature type="transmembrane region" description="Helical" evidence="5">
    <location>
        <begin position="267"/>
        <end position="289"/>
    </location>
</feature>
<feature type="transmembrane region" description="Helical" evidence="5">
    <location>
        <begin position="202"/>
        <end position="224"/>
    </location>
</feature>
<keyword evidence="7" id="KW-1185">Reference proteome</keyword>
<dbReference type="PANTHER" id="PTHR10361:SF24">
    <property type="entry name" value="P3 PROTEIN"/>
    <property type="match status" value="1"/>
</dbReference>
<gene>
    <name evidence="6" type="ORF">EYC98_06095</name>
</gene>
<dbReference type="Gene3D" id="1.20.1530.20">
    <property type="match status" value="1"/>
</dbReference>
<comment type="caution">
    <text evidence="6">The sequence shown here is derived from an EMBL/GenBank/DDBJ whole genome shotgun (WGS) entry which is preliminary data.</text>
</comment>